<evidence type="ECO:0000313" key="2">
    <source>
        <dbReference type="EMBL" id="CAZ98719.1"/>
    </source>
</evidence>
<dbReference type="STRING" id="63186.ZOBELLIA_4584"/>
<keyword evidence="3" id="KW-1185">Reference proteome</keyword>
<dbReference type="KEGG" id="zga:ZOBELLIA_4584"/>
<evidence type="ECO:0000313" key="3">
    <source>
        <dbReference type="Proteomes" id="UP000008898"/>
    </source>
</evidence>
<evidence type="ECO:0000259" key="1">
    <source>
        <dbReference type="Pfam" id="PF13274"/>
    </source>
</evidence>
<organism evidence="2 3">
    <name type="scientific">Zobellia galactanivorans (strain DSM 12802 / CCUG 47099 / CIP 106680 / NCIMB 13871 / Dsij)</name>
    <dbReference type="NCBI Taxonomy" id="63186"/>
    <lineage>
        <taxon>Bacteria</taxon>
        <taxon>Pseudomonadati</taxon>
        <taxon>Bacteroidota</taxon>
        <taxon>Flavobacteriia</taxon>
        <taxon>Flavobacteriales</taxon>
        <taxon>Flavobacteriaceae</taxon>
        <taxon>Zobellia</taxon>
    </lineage>
</organism>
<gene>
    <name evidence="2" type="primary">gepA</name>
    <name evidence="2" type="ordered locus">zobellia_4584</name>
</gene>
<name>G0L483_ZOBGA</name>
<reference evidence="3" key="1">
    <citation type="submission" date="2009-07" db="EMBL/GenBank/DDBJ databases">
        <title>Complete genome sequence of Zobellia galactanivorans Dsij.</title>
        <authorList>
            <consortium name="Genoscope - CEA"/>
        </authorList>
    </citation>
    <scope>NUCLEOTIDE SEQUENCE [LARGE SCALE GENOMIC DNA]</scope>
    <source>
        <strain evidence="3">DSM 12802 / CCUG 47099 / CIP 106680 / NCIMB 13871 / Dsij</strain>
    </source>
</reference>
<reference evidence="2 3" key="2">
    <citation type="journal article" date="2012" name="Environ. Microbiol.">
        <title>Characterization of the first alginolytic operons in a marine bacterium: from their emergence in marine Flavobacteriia to their independent transfers to marine Proteobacteria and human gut Bacteroides.</title>
        <authorList>
            <person name="Thomas F."/>
            <person name="Barbeyron T."/>
            <person name="Tonon T."/>
            <person name="Genicot S."/>
            <person name="Czjzek M."/>
            <person name="Michel G."/>
        </authorList>
    </citation>
    <scope>NUCLEOTIDE SEQUENCE [LARGE SCALE GENOMIC DNA]</scope>
    <source>
        <strain evidence="3">DSM 12802 / CCUG 47099 / CIP 106680 / NCIMB 13871 / Dsij</strain>
    </source>
</reference>
<dbReference type="HOGENOM" id="CLU_110683_1_0_10"/>
<dbReference type="AlphaFoldDB" id="G0L483"/>
<dbReference type="Proteomes" id="UP000008898">
    <property type="component" value="Chromosome"/>
</dbReference>
<feature type="domain" description="Antitoxin SocA-like Panacea" evidence="1">
    <location>
        <begin position="28"/>
        <end position="128"/>
    </location>
</feature>
<accession>G0L483</accession>
<dbReference type="InterPro" id="IPR025272">
    <property type="entry name" value="SocA_Panacea"/>
</dbReference>
<proteinExistence type="predicted"/>
<dbReference type="EMBL" id="FP476056">
    <property type="protein sequence ID" value="CAZ98719.1"/>
    <property type="molecule type" value="Genomic_DNA"/>
</dbReference>
<protein>
    <submittedName>
        <fullName evidence="2">Genetic Element Protein A</fullName>
    </submittedName>
</protein>
<dbReference type="PATRIC" id="fig|63186.3.peg.4495"/>
<dbReference type="Pfam" id="PF13274">
    <property type="entry name" value="SocA_Panacea"/>
    <property type="match status" value="1"/>
</dbReference>
<sequence>MYNPITIANYFIYKSIDEGVPITPMKVLKLVYIAHGWHLGLKDRPLLTEQTEAWKYGPVVESVYRAFKDFGKNDIDKIRFFSIRDKKEFVELTSNNNDVQFLEKIWNTYKSYSGIQLSSLTHLPNTPWDVTWNKNGGSLMNGAIIPNSLIKEYYTKKSIENKN</sequence>